<keyword evidence="2" id="KW-1185">Reference proteome</keyword>
<accession>A0ACB8B0A4</accession>
<reference evidence="1" key="1">
    <citation type="journal article" date="2021" name="New Phytol.">
        <title>Evolutionary innovations through gain and loss of genes in the ectomycorrhizal Boletales.</title>
        <authorList>
            <person name="Wu G."/>
            <person name="Miyauchi S."/>
            <person name="Morin E."/>
            <person name="Kuo A."/>
            <person name="Drula E."/>
            <person name="Varga T."/>
            <person name="Kohler A."/>
            <person name="Feng B."/>
            <person name="Cao Y."/>
            <person name="Lipzen A."/>
            <person name="Daum C."/>
            <person name="Hundley H."/>
            <person name="Pangilinan J."/>
            <person name="Johnson J."/>
            <person name="Barry K."/>
            <person name="LaButti K."/>
            <person name="Ng V."/>
            <person name="Ahrendt S."/>
            <person name="Min B."/>
            <person name="Choi I.G."/>
            <person name="Park H."/>
            <person name="Plett J.M."/>
            <person name="Magnuson J."/>
            <person name="Spatafora J.W."/>
            <person name="Nagy L.G."/>
            <person name="Henrissat B."/>
            <person name="Grigoriev I.V."/>
            <person name="Yang Z.L."/>
            <person name="Xu J."/>
            <person name="Martin F.M."/>
        </authorList>
    </citation>
    <scope>NUCLEOTIDE SEQUENCE</scope>
    <source>
        <strain evidence="1">KUC20120723A-06</strain>
    </source>
</reference>
<protein>
    <submittedName>
        <fullName evidence="1">Uncharacterized protein</fullName>
    </submittedName>
</protein>
<evidence type="ECO:0000313" key="1">
    <source>
        <dbReference type="EMBL" id="KAH7918543.1"/>
    </source>
</evidence>
<comment type="caution">
    <text evidence="1">The sequence shown here is derived from an EMBL/GenBank/DDBJ whole genome shotgun (WGS) entry which is preliminary data.</text>
</comment>
<sequence length="573" mass="60636">MLLKELQHTVLDMPEVSTLREQFRVMMASTITIMHSTVEVSLHATPEVQLLNTHQAAVDKGTPEAPDGSSPKSGGIPTVPAVPFAPKKGKKAIGKATNLKNQQIGHGIPSGDKAQEAAGKGGRSSAQGIKNSQQENPRDCHIPYSHAPVSTTPSPFQILPHLSVASSIGPNTTSGPIFGYHLNHLLCIPPLISSPNILSKSFLKTSSDFLKISVPLRSLPTLLRNTELNSDKGAAHKLKPTFHSELRNQFVSPYLHIYAYSLVQSSLESTGGTGFDRDNPPPEWEVSNPSITEGNDNEKSPPPVVEGAPAKPSEARAEGPSHNSWGPMPPTAEQLMATINQYLQAAGTRWMECSASATPEENHGVNLYAHQAGHIAALRAQFVQATREADASMTDHSDQPAQTVQGARDEGDDLYGQVANKDNTLRAHTPLGMSTAQWGPNDKADSSNEGEDKLTQGTQGGLCTSLAAIVTLCITMMEMTSTVEVEASLAGPTIMLVPEGATGAKILMTEIPLVEDKAVVTTAAVIIWGPLMEAMMEVALPRHLGVAAGAVAPTKAGGQAAPVETTQGIHAFA</sequence>
<evidence type="ECO:0000313" key="2">
    <source>
        <dbReference type="Proteomes" id="UP000790709"/>
    </source>
</evidence>
<gene>
    <name evidence="1" type="ORF">BV22DRAFT_1134512</name>
</gene>
<name>A0ACB8B0A4_9AGAM</name>
<dbReference type="Proteomes" id="UP000790709">
    <property type="component" value="Unassembled WGS sequence"/>
</dbReference>
<dbReference type="EMBL" id="MU266771">
    <property type="protein sequence ID" value="KAH7918543.1"/>
    <property type="molecule type" value="Genomic_DNA"/>
</dbReference>
<proteinExistence type="predicted"/>
<organism evidence="1 2">
    <name type="scientific">Leucogyrophana mollusca</name>
    <dbReference type="NCBI Taxonomy" id="85980"/>
    <lineage>
        <taxon>Eukaryota</taxon>
        <taxon>Fungi</taxon>
        <taxon>Dikarya</taxon>
        <taxon>Basidiomycota</taxon>
        <taxon>Agaricomycotina</taxon>
        <taxon>Agaricomycetes</taxon>
        <taxon>Agaricomycetidae</taxon>
        <taxon>Boletales</taxon>
        <taxon>Boletales incertae sedis</taxon>
        <taxon>Leucogyrophana</taxon>
    </lineage>
</organism>